<protein>
    <submittedName>
        <fullName evidence="2">Transmembrane protein</fullName>
    </submittedName>
</protein>
<reference evidence="2" key="1">
    <citation type="journal article" date="2019" name="MBio">
        <title>Virus Genomes from Deep Sea Sediments Expand the Ocean Megavirome and Support Independent Origins of Viral Gigantism.</title>
        <authorList>
            <person name="Backstrom D."/>
            <person name="Yutin N."/>
            <person name="Jorgensen S.L."/>
            <person name="Dharamshi J."/>
            <person name="Homa F."/>
            <person name="Zaremba-Niedwiedzka K."/>
            <person name="Spang A."/>
            <person name="Wolf Y.I."/>
            <person name="Koonin E.V."/>
            <person name="Ettema T.J."/>
        </authorList>
    </citation>
    <scope>NUCLEOTIDE SEQUENCE</scope>
</reference>
<organism evidence="2">
    <name type="scientific">Pithovirus LCPAC403</name>
    <dbReference type="NCBI Taxonomy" id="2506596"/>
    <lineage>
        <taxon>Viruses</taxon>
        <taxon>Pithoviruses</taxon>
    </lineage>
</organism>
<dbReference type="EMBL" id="MK500588">
    <property type="protein sequence ID" value="QBK92975.1"/>
    <property type="molecule type" value="Genomic_DNA"/>
</dbReference>
<keyword evidence="1" id="KW-1133">Transmembrane helix</keyword>
<keyword evidence="1" id="KW-0472">Membrane</keyword>
<evidence type="ECO:0000256" key="1">
    <source>
        <dbReference type="SAM" id="Phobius"/>
    </source>
</evidence>
<keyword evidence="1 2" id="KW-0812">Transmembrane</keyword>
<name>A0A481ZBW3_9VIRU</name>
<accession>A0A481ZBW3</accession>
<feature type="transmembrane region" description="Helical" evidence="1">
    <location>
        <begin position="16"/>
        <end position="40"/>
    </location>
</feature>
<proteinExistence type="predicted"/>
<sequence>MDNNDVGEVGEVGEKYVWVIGVIIVILVIIGIIVGLVFILRGGTKKVGESCDNSLQCGDNLICENRTNPALPTNRVCLARSGGKCTNSSDCVAGSNCVNRICS</sequence>
<gene>
    <name evidence="2" type="ORF">LCPAC403_01090</name>
</gene>
<evidence type="ECO:0000313" key="2">
    <source>
        <dbReference type="EMBL" id="QBK92975.1"/>
    </source>
</evidence>